<feature type="transmembrane region" description="Helical" evidence="1">
    <location>
        <begin position="34"/>
        <end position="56"/>
    </location>
</feature>
<evidence type="ECO:0000313" key="3">
    <source>
        <dbReference type="Proteomes" id="UP000770015"/>
    </source>
</evidence>
<reference evidence="2" key="1">
    <citation type="journal article" date="2021" name="Nat. Commun.">
        <title>Genetic determinants of endophytism in the Arabidopsis root mycobiome.</title>
        <authorList>
            <person name="Mesny F."/>
            <person name="Miyauchi S."/>
            <person name="Thiergart T."/>
            <person name="Pickel B."/>
            <person name="Atanasova L."/>
            <person name="Karlsson M."/>
            <person name="Huettel B."/>
            <person name="Barry K.W."/>
            <person name="Haridas S."/>
            <person name="Chen C."/>
            <person name="Bauer D."/>
            <person name="Andreopoulos W."/>
            <person name="Pangilinan J."/>
            <person name="LaButti K."/>
            <person name="Riley R."/>
            <person name="Lipzen A."/>
            <person name="Clum A."/>
            <person name="Drula E."/>
            <person name="Henrissat B."/>
            <person name="Kohler A."/>
            <person name="Grigoriev I.V."/>
            <person name="Martin F.M."/>
            <person name="Hacquard S."/>
        </authorList>
    </citation>
    <scope>NUCLEOTIDE SEQUENCE</scope>
    <source>
        <strain evidence="2">MPI-SDFR-AT-0117</strain>
    </source>
</reference>
<sequence>MTLAGSVGLRLETVGVWNFWVVFWSSTLDASDLLGFWVLGLILFPFTIWLLLLYVFCTLRGNCLDCETNIRQQDDEEVIRRWMRSNYARVMNRDVGVW</sequence>
<protein>
    <submittedName>
        <fullName evidence="2">Uncharacterized protein</fullName>
    </submittedName>
</protein>
<evidence type="ECO:0000313" key="2">
    <source>
        <dbReference type="EMBL" id="KAH6675399.1"/>
    </source>
</evidence>
<keyword evidence="3" id="KW-1185">Reference proteome</keyword>
<evidence type="ECO:0000256" key="1">
    <source>
        <dbReference type="SAM" id="Phobius"/>
    </source>
</evidence>
<proteinExistence type="predicted"/>
<dbReference type="AlphaFoldDB" id="A0A9P8V4I9"/>
<keyword evidence="1" id="KW-1133">Transmembrane helix</keyword>
<organism evidence="2 3">
    <name type="scientific">Plectosphaerella plurivora</name>
    <dbReference type="NCBI Taxonomy" id="936078"/>
    <lineage>
        <taxon>Eukaryota</taxon>
        <taxon>Fungi</taxon>
        <taxon>Dikarya</taxon>
        <taxon>Ascomycota</taxon>
        <taxon>Pezizomycotina</taxon>
        <taxon>Sordariomycetes</taxon>
        <taxon>Hypocreomycetidae</taxon>
        <taxon>Glomerellales</taxon>
        <taxon>Plectosphaerellaceae</taxon>
        <taxon>Plectosphaerella</taxon>
    </lineage>
</organism>
<gene>
    <name evidence="2" type="ORF">F5X68DRAFT_40673</name>
</gene>
<dbReference type="EMBL" id="JAGSXJ010000025">
    <property type="protein sequence ID" value="KAH6675399.1"/>
    <property type="molecule type" value="Genomic_DNA"/>
</dbReference>
<keyword evidence="1" id="KW-0472">Membrane</keyword>
<keyword evidence="1" id="KW-0812">Transmembrane</keyword>
<name>A0A9P8V4I9_9PEZI</name>
<comment type="caution">
    <text evidence="2">The sequence shown here is derived from an EMBL/GenBank/DDBJ whole genome shotgun (WGS) entry which is preliminary data.</text>
</comment>
<dbReference type="Proteomes" id="UP000770015">
    <property type="component" value="Unassembled WGS sequence"/>
</dbReference>
<accession>A0A9P8V4I9</accession>